<dbReference type="STRING" id="1817883.A3G31_00965"/>
<evidence type="ECO:0000259" key="1">
    <source>
        <dbReference type="Pfam" id="PF18480"/>
    </source>
</evidence>
<evidence type="ECO:0000313" key="2">
    <source>
        <dbReference type="EMBL" id="OGL51298.1"/>
    </source>
</evidence>
<reference evidence="2 3" key="1">
    <citation type="journal article" date="2016" name="Nat. Commun.">
        <title>Thousands of microbial genomes shed light on interconnected biogeochemical processes in an aquifer system.</title>
        <authorList>
            <person name="Anantharaman K."/>
            <person name="Brown C.T."/>
            <person name="Hug L.A."/>
            <person name="Sharon I."/>
            <person name="Castelle C.J."/>
            <person name="Probst A.J."/>
            <person name="Thomas B.C."/>
            <person name="Singh A."/>
            <person name="Wilkins M.J."/>
            <person name="Karaoz U."/>
            <person name="Brodie E.L."/>
            <person name="Williams K.H."/>
            <person name="Hubbard S.S."/>
            <person name="Banfield J.F."/>
        </authorList>
    </citation>
    <scope>NUCLEOTIDE SEQUENCE [LARGE SCALE GENOMIC DNA]</scope>
</reference>
<protein>
    <recommendedName>
        <fullName evidence="1">DUF5615 domain-containing protein</fullName>
    </recommendedName>
</protein>
<feature type="domain" description="DUF5615" evidence="1">
    <location>
        <begin position="5"/>
        <end position="111"/>
    </location>
</feature>
<sequence length="123" mass="14353">MENIKFIADVNIEKPIVDYLLENGYNVKWVADYDCKMNDEGLIKIANTEKRIIITNDKDFGELIFLQKKVSIGVILLRVKGQISQEKVKLIGKLLRDYSNKLLNHFVVITKKRIRFVPLEDMK</sequence>
<dbReference type="Pfam" id="PF18480">
    <property type="entry name" value="DUF5615"/>
    <property type="match status" value="1"/>
</dbReference>
<evidence type="ECO:0000313" key="3">
    <source>
        <dbReference type="Proteomes" id="UP000178082"/>
    </source>
</evidence>
<accession>A0A1F7SDH0</accession>
<dbReference type="EMBL" id="MGDI01000045">
    <property type="protein sequence ID" value="OGL51298.1"/>
    <property type="molecule type" value="Genomic_DNA"/>
</dbReference>
<comment type="caution">
    <text evidence="2">The sequence shown here is derived from an EMBL/GenBank/DDBJ whole genome shotgun (WGS) entry which is preliminary data.</text>
</comment>
<proteinExistence type="predicted"/>
<dbReference type="AlphaFoldDB" id="A0A1F7SDH0"/>
<name>A0A1F7SDH0_9BACT</name>
<dbReference type="InterPro" id="IPR041049">
    <property type="entry name" value="DUF5615"/>
</dbReference>
<organism evidence="2 3">
    <name type="scientific">Candidatus Schekmanbacteria bacterium RIFCSPLOWO2_12_FULL_38_15</name>
    <dbReference type="NCBI Taxonomy" id="1817883"/>
    <lineage>
        <taxon>Bacteria</taxon>
        <taxon>Candidatus Schekmaniibacteriota</taxon>
    </lineage>
</organism>
<gene>
    <name evidence="2" type="ORF">A3G31_00965</name>
</gene>
<dbReference type="Proteomes" id="UP000178082">
    <property type="component" value="Unassembled WGS sequence"/>
</dbReference>